<dbReference type="EMBL" id="RWKW01000057">
    <property type="protein sequence ID" value="RST85308.1"/>
    <property type="molecule type" value="Genomic_DNA"/>
</dbReference>
<dbReference type="AlphaFoldDB" id="A0A429YV16"/>
<name>A0A429YV16_9HYPH</name>
<dbReference type="EC" id="3.2.2.9" evidence="2"/>
<reference evidence="2 3" key="1">
    <citation type="submission" date="2018-12" db="EMBL/GenBank/DDBJ databases">
        <title>Mesorhizobium carbonis sp. nov., isolated from coal mine water.</title>
        <authorList>
            <person name="Xin W."/>
            <person name="Xu Z."/>
            <person name="Xiang F."/>
            <person name="Zhang J."/>
            <person name="Xi L."/>
            <person name="Liu J."/>
        </authorList>
    </citation>
    <scope>NUCLEOTIDE SEQUENCE [LARGE SCALE GENOMIC DNA]</scope>
    <source>
        <strain evidence="2 3">B2.3</strain>
    </source>
</reference>
<dbReference type="Pfam" id="PF01048">
    <property type="entry name" value="PNP_UDP_1"/>
    <property type="match status" value="1"/>
</dbReference>
<feature type="domain" description="Nucleoside phosphorylase" evidence="1">
    <location>
        <begin position="142"/>
        <end position="203"/>
    </location>
</feature>
<dbReference type="Gene3D" id="3.40.50.1580">
    <property type="entry name" value="Nucleoside phosphorylase domain"/>
    <property type="match status" value="1"/>
</dbReference>
<comment type="caution">
    <text evidence="2">The sequence shown here is derived from an EMBL/GenBank/DDBJ whole genome shotgun (WGS) entry which is preliminary data.</text>
</comment>
<dbReference type="RefSeq" id="WP_126701019.1">
    <property type="nucleotide sequence ID" value="NZ_RWKW01000057.1"/>
</dbReference>
<dbReference type="InterPro" id="IPR000845">
    <property type="entry name" value="Nucleoside_phosphorylase_d"/>
</dbReference>
<dbReference type="GO" id="GO:0008782">
    <property type="term" value="F:adenosylhomocysteine nucleosidase activity"/>
    <property type="evidence" value="ECO:0007669"/>
    <property type="project" value="UniProtKB-EC"/>
</dbReference>
<keyword evidence="2" id="KW-0378">Hydrolase</keyword>
<gene>
    <name evidence="2" type="ORF">EJC49_16405</name>
</gene>
<dbReference type="NCBIfam" id="TIGR01705">
    <property type="entry name" value="MTA_SAH-nuc-hyp"/>
    <property type="match status" value="1"/>
</dbReference>
<evidence type="ECO:0000313" key="3">
    <source>
        <dbReference type="Proteomes" id="UP000278398"/>
    </source>
</evidence>
<dbReference type="GO" id="GO:0009116">
    <property type="term" value="P:nucleoside metabolic process"/>
    <property type="evidence" value="ECO:0007669"/>
    <property type="project" value="InterPro"/>
</dbReference>
<keyword evidence="2" id="KW-0326">Glycosidase</keyword>
<protein>
    <submittedName>
        <fullName evidence="2">5'-methylthioadenosine/S-adenosylhomocysteine nucleosidase</fullName>
        <ecNumber evidence="2">3.2.2.9</ecNumber>
    </submittedName>
</protein>
<sequence length="242" mass="25457">MTATAVPPPVKDVAGRRILYVMAAAAEYGPHLEARFEPLLTGVGPVEAAVELTHALALLAHGGRGPDLVVSLGSAGSRVLEQTEVHQAVSVAYRDMDASPLGFAKGATPFLDLPAVVPLPLRIPGVREATLSTGANIVSGAAYDQIAEDMVDMETFAVLRACHRYGVPLIALRGISDGKADLRHVGDWTEYLHVIDEKLASVVDRLELAIGDGGLFLDPQPNFAATQHAGLLERLDSSTGSP</sequence>
<organism evidence="2 3">
    <name type="scientific">Aquibium carbonis</name>
    <dbReference type="NCBI Taxonomy" id="2495581"/>
    <lineage>
        <taxon>Bacteria</taxon>
        <taxon>Pseudomonadati</taxon>
        <taxon>Pseudomonadota</taxon>
        <taxon>Alphaproteobacteria</taxon>
        <taxon>Hyphomicrobiales</taxon>
        <taxon>Phyllobacteriaceae</taxon>
        <taxon>Aquibium</taxon>
    </lineage>
</organism>
<accession>A0A429YV16</accession>
<dbReference type="InterPro" id="IPR035994">
    <property type="entry name" value="Nucleoside_phosphorylase_sf"/>
</dbReference>
<dbReference type="Proteomes" id="UP000278398">
    <property type="component" value="Unassembled WGS sequence"/>
</dbReference>
<evidence type="ECO:0000259" key="1">
    <source>
        <dbReference type="Pfam" id="PF01048"/>
    </source>
</evidence>
<dbReference type="InterPro" id="IPR010050">
    <property type="entry name" value="MTA_SAH_nuc_hyp"/>
</dbReference>
<dbReference type="SUPFAM" id="SSF53167">
    <property type="entry name" value="Purine and uridine phosphorylases"/>
    <property type="match status" value="1"/>
</dbReference>
<proteinExistence type="predicted"/>
<evidence type="ECO:0000313" key="2">
    <source>
        <dbReference type="EMBL" id="RST85308.1"/>
    </source>
</evidence>
<keyword evidence="3" id="KW-1185">Reference proteome</keyword>
<dbReference type="OrthoDB" id="997641at2"/>